<reference evidence="1" key="1">
    <citation type="submission" date="2021-10" db="EMBL/GenBank/DDBJ databases">
        <title>Novel species in genus Arthrobacter.</title>
        <authorList>
            <person name="Liu Y."/>
        </authorList>
    </citation>
    <scope>NUCLEOTIDE SEQUENCE</scope>
    <source>
        <strain evidence="1">Zg-Y453</strain>
    </source>
</reference>
<gene>
    <name evidence="1" type="ORF">LJ757_10265</name>
</gene>
<keyword evidence="2" id="KW-1185">Reference proteome</keyword>
<dbReference type="RefSeq" id="WP_227896054.1">
    <property type="nucleotide sequence ID" value="NZ_CP099466.1"/>
</dbReference>
<proteinExistence type="predicted"/>
<dbReference type="AlphaFoldDB" id="A0A9X1MGJ7"/>
<evidence type="ECO:0000313" key="2">
    <source>
        <dbReference type="Proteomes" id="UP001139158"/>
    </source>
</evidence>
<protein>
    <submittedName>
        <fullName evidence="1">Uncharacterized protein</fullName>
    </submittedName>
</protein>
<name>A0A9X1MGJ7_9MICC</name>
<accession>A0A9X1MGJ7</accession>
<comment type="caution">
    <text evidence="1">The sequence shown here is derived from an EMBL/GenBank/DDBJ whole genome shotgun (WGS) entry which is preliminary data.</text>
</comment>
<dbReference type="Proteomes" id="UP001139158">
    <property type="component" value="Unassembled WGS sequence"/>
</dbReference>
<evidence type="ECO:0000313" key="1">
    <source>
        <dbReference type="EMBL" id="MCC3298189.1"/>
    </source>
</evidence>
<organism evidence="1 2">
    <name type="scientific">Arthrobacter caoxuetaonis</name>
    <dbReference type="NCBI Taxonomy" id="2886935"/>
    <lineage>
        <taxon>Bacteria</taxon>
        <taxon>Bacillati</taxon>
        <taxon>Actinomycetota</taxon>
        <taxon>Actinomycetes</taxon>
        <taxon>Micrococcales</taxon>
        <taxon>Micrococcaceae</taxon>
        <taxon>Arthrobacter</taxon>
    </lineage>
</organism>
<dbReference type="EMBL" id="JAJFZV010000009">
    <property type="protein sequence ID" value="MCC3298189.1"/>
    <property type="molecule type" value="Genomic_DNA"/>
</dbReference>
<sequence length="93" mass="10411">MDEPWERCLPGQGEEIRRGALKLDGLAEELRDIQRSLVSVDENAWRSPAGRQFEQCVQQGARTLASCLESLALSVQARREVAAAAEEEAWAWN</sequence>